<keyword evidence="2" id="KW-1185">Reference proteome</keyword>
<dbReference type="AlphaFoldDB" id="A0A239LFQ8"/>
<protein>
    <submittedName>
        <fullName evidence="1">Uncharacterized protein</fullName>
    </submittedName>
</protein>
<gene>
    <name evidence="1" type="ORF">SAMN06265795_12253</name>
</gene>
<name>A0A239LFQ8_9BURK</name>
<dbReference type="Proteomes" id="UP000198284">
    <property type="component" value="Unassembled WGS sequence"/>
</dbReference>
<evidence type="ECO:0000313" key="1">
    <source>
        <dbReference type="EMBL" id="SNT29130.1"/>
    </source>
</evidence>
<evidence type="ECO:0000313" key="2">
    <source>
        <dbReference type="Proteomes" id="UP000198284"/>
    </source>
</evidence>
<organism evidence="1 2">
    <name type="scientific">Noviherbaspirillum humi</name>
    <dbReference type="NCBI Taxonomy" id="1688639"/>
    <lineage>
        <taxon>Bacteria</taxon>
        <taxon>Pseudomonadati</taxon>
        <taxon>Pseudomonadota</taxon>
        <taxon>Betaproteobacteria</taxon>
        <taxon>Burkholderiales</taxon>
        <taxon>Oxalobacteraceae</taxon>
        <taxon>Noviherbaspirillum</taxon>
    </lineage>
</organism>
<reference evidence="1 2" key="1">
    <citation type="submission" date="2017-06" db="EMBL/GenBank/DDBJ databases">
        <authorList>
            <person name="Kim H.J."/>
            <person name="Triplett B.A."/>
        </authorList>
    </citation>
    <scope>NUCLEOTIDE SEQUENCE [LARGE SCALE GENOMIC DNA]</scope>
    <source>
        <strain evidence="1 2">U15</strain>
    </source>
</reference>
<sequence>MKHYINAAGGLFAFEDDGSQDEFITDDMRLATEAEIAAIQNPTSAYADVFVGAMNVVRIKREEILNRLAGIGFAALAEGDAATAQAIVATRQSLLDITKNAGILAATDESSLRDAILAAYGAIVAATPANVQTAFRGVDL</sequence>
<proteinExistence type="predicted"/>
<dbReference type="RefSeq" id="WP_143131414.1">
    <property type="nucleotide sequence ID" value="NZ_FZOT01000022.1"/>
</dbReference>
<dbReference type="OrthoDB" id="8708464at2"/>
<dbReference type="EMBL" id="FZOT01000022">
    <property type="protein sequence ID" value="SNT29130.1"/>
    <property type="molecule type" value="Genomic_DNA"/>
</dbReference>
<accession>A0A239LFQ8</accession>